<accession>A0ABU7AQF9</accession>
<keyword evidence="2" id="KW-1185">Reference proteome</keyword>
<evidence type="ECO:0000313" key="1">
    <source>
        <dbReference type="EMBL" id="MED6240128.1"/>
    </source>
</evidence>
<sequence>MNSPVLLGHPWLQEHYQHISWSESHIESWSSHCFSISLLSAIQSVPSYLVKTSPSPVFSSVPCKYHNIQWVFSKILSLSLSHHIGPMIVQSTSFQVLLFWQLRNLSHLEQ</sequence>
<comment type="caution">
    <text evidence="1">The sequence shown here is derived from an EMBL/GenBank/DDBJ whole genome shotgun (WGS) entry which is preliminary data.</text>
</comment>
<evidence type="ECO:0000313" key="2">
    <source>
        <dbReference type="Proteomes" id="UP001345963"/>
    </source>
</evidence>
<proteinExistence type="predicted"/>
<gene>
    <name evidence="1" type="ORF">ATANTOWER_016449</name>
</gene>
<dbReference type="Proteomes" id="UP001345963">
    <property type="component" value="Unassembled WGS sequence"/>
</dbReference>
<reference evidence="1 2" key="1">
    <citation type="submission" date="2021-07" db="EMBL/GenBank/DDBJ databases">
        <authorList>
            <person name="Palmer J.M."/>
        </authorList>
    </citation>
    <scope>NUCLEOTIDE SEQUENCE [LARGE SCALE GENOMIC DNA]</scope>
    <source>
        <strain evidence="1 2">AT_MEX2019</strain>
        <tissue evidence="1">Muscle</tissue>
    </source>
</reference>
<name>A0ABU7AQF9_9TELE</name>
<organism evidence="1 2">
    <name type="scientific">Ataeniobius toweri</name>
    <dbReference type="NCBI Taxonomy" id="208326"/>
    <lineage>
        <taxon>Eukaryota</taxon>
        <taxon>Metazoa</taxon>
        <taxon>Chordata</taxon>
        <taxon>Craniata</taxon>
        <taxon>Vertebrata</taxon>
        <taxon>Euteleostomi</taxon>
        <taxon>Actinopterygii</taxon>
        <taxon>Neopterygii</taxon>
        <taxon>Teleostei</taxon>
        <taxon>Neoteleostei</taxon>
        <taxon>Acanthomorphata</taxon>
        <taxon>Ovalentaria</taxon>
        <taxon>Atherinomorphae</taxon>
        <taxon>Cyprinodontiformes</taxon>
        <taxon>Goodeidae</taxon>
        <taxon>Ataeniobius</taxon>
    </lineage>
</organism>
<dbReference type="EMBL" id="JAHUTI010023072">
    <property type="protein sequence ID" value="MED6240128.1"/>
    <property type="molecule type" value="Genomic_DNA"/>
</dbReference>
<protein>
    <submittedName>
        <fullName evidence="1">Uncharacterized protein</fullName>
    </submittedName>
</protein>